<keyword evidence="8" id="KW-1185">Reference proteome</keyword>
<keyword evidence="2" id="KW-0227">DNA damage</keyword>
<evidence type="ECO:0000313" key="7">
    <source>
        <dbReference type="EMBL" id="KAJ5156509.1"/>
    </source>
</evidence>
<proteinExistence type="predicted"/>
<dbReference type="GO" id="GO:0006281">
    <property type="term" value="P:DNA repair"/>
    <property type="evidence" value="ECO:0007669"/>
    <property type="project" value="InterPro"/>
</dbReference>
<gene>
    <name evidence="7" type="ORF">N7492_009312</name>
</gene>
<reference evidence="7" key="1">
    <citation type="submission" date="2022-11" db="EMBL/GenBank/DDBJ databases">
        <authorList>
            <person name="Petersen C."/>
        </authorList>
    </citation>
    <scope>NUCLEOTIDE SEQUENCE</scope>
    <source>
        <strain evidence="7">IBT 21917</strain>
    </source>
</reference>
<feature type="compositionally biased region" description="Acidic residues" evidence="5">
    <location>
        <begin position="403"/>
        <end position="413"/>
    </location>
</feature>
<feature type="domain" description="DNA endonuclease activator Ctp1 C-terminal" evidence="6">
    <location>
        <begin position="527"/>
        <end position="640"/>
    </location>
</feature>
<feature type="region of interest" description="Disordered" evidence="5">
    <location>
        <begin position="616"/>
        <end position="660"/>
    </location>
</feature>
<evidence type="ECO:0000256" key="3">
    <source>
        <dbReference type="ARBA" id="ARBA00023242"/>
    </source>
</evidence>
<evidence type="ECO:0000256" key="5">
    <source>
        <dbReference type="SAM" id="MobiDB-lite"/>
    </source>
</evidence>
<evidence type="ECO:0000256" key="1">
    <source>
        <dbReference type="ARBA" id="ARBA00004123"/>
    </source>
</evidence>
<feature type="compositionally biased region" description="Polar residues" evidence="5">
    <location>
        <begin position="364"/>
        <end position="378"/>
    </location>
</feature>
<keyword evidence="4" id="KW-0175">Coiled coil</keyword>
<organism evidence="7 8">
    <name type="scientific">Penicillium capsulatum</name>
    <dbReference type="NCBI Taxonomy" id="69766"/>
    <lineage>
        <taxon>Eukaryota</taxon>
        <taxon>Fungi</taxon>
        <taxon>Dikarya</taxon>
        <taxon>Ascomycota</taxon>
        <taxon>Pezizomycotina</taxon>
        <taxon>Eurotiomycetes</taxon>
        <taxon>Eurotiomycetidae</taxon>
        <taxon>Eurotiales</taxon>
        <taxon>Aspergillaceae</taxon>
        <taxon>Penicillium</taxon>
    </lineage>
</organism>
<dbReference type="OrthoDB" id="5801062at2759"/>
<dbReference type="EMBL" id="JAPQKO010000006">
    <property type="protein sequence ID" value="KAJ5156509.1"/>
    <property type="molecule type" value="Genomic_DNA"/>
</dbReference>
<evidence type="ECO:0000256" key="4">
    <source>
        <dbReference type="SAM" id="Coils"/>
    </source>
</evidence>
<comment type="subcellular location">
    <subcellularLocation>
        <location evidence="1">Nucleus</location>
    </subcellularLocation>
</comment>
<dbReference type="Pfam" id="PF08573">
    <property type="entry name" value="SAE2"/>
    <property type="match status" value="1"/>
</dbReference>
<comment type="caution">
    <text evidence="7">The sequence shown here is derived from an EMBL/GenBank/DDBJ whole genome shotgun (WGS) entry which is preliminary data.</text>
</comment>
<reference evidence="7" key="2">
    <citation type="journal article" date="2023" name="IMA Fungus">
        <title>Comparative genomic study of the Penicillium genus elucidates a diverse pangenome and 15 lateral gene transfer events.</title>
        <authorList>
            <person name="Petersen C."/>
            <person name="Sorensen T."/>
            <person name="Nielsen M.R."/>
            <person name="Sondergaard T.E."/>
            <person name="Sorensen J.L."/>
            <person name="Fitzpatrick D.A."/>
            <person name="Frisvad J.C."/>
            <person name="Nielsen K.L."/>
        </authorList>
    </citation>
    <scope>NUCLEOTIDE SEQUENCE</scope>
    <source>
        <strain evidence="7">IBT 21917</strain>
    </source>
</reference>
<accession>A0A9W9LHM6</accession>
<name>A0A9W9LHM6_9EURO</name>
<evidence type="ECO:0000256" key="2">
    <source>
        <dbReference type="ARBA" id="ARBA00022763"/>
    </source>
</evidence>
<dbReference type="AlphaFoldDB" id="A0A9W9LHM6"/>
<feature type="compositionally biased region" description="Basic and acidic residues" evidence="5">
    <location>
        <begin position="425"/>
        <end position="436"/>
    </location>
</feature>
<feature type="compositionally biased region" description="Polar residues" evidence="5">
    <location>
        <begin position="437"/>
        <end position="456"/>
    </location>
</feature>
<dbReference type="InterPro" id="IPR013882">
    <property type="entry name" value="Ctp1_C"/>
</dbReference>
<feature type="compositionally biased region" description="Polar residues" evidence="5">
    <location>
        <begin position="229"/>
        <end position="249"/>
    </location>
</feature>
<dbReference type="Proteomes" id="UP001146351">
    <property type="component" value="Unassembled WGS sequence"/>
</dbReference>
<protein>
    <recommendedName>
        <fullName evidence="6">DNA endonuclease activator Ctp1 C-terminal domain-containing protein</fullName>
    </recommendedName>
</protein>
<sequence length="675" mass="75685">MDILKELHLSVAEACEASFDNAYKDLELQLSRQEAELKEANQSASIANQARQAAEHQFQKLQRENLALQDALKTYEASSEQVEPCLPFPNLGAEFAPEHVWHEGLSDVNELQRILQSKYSALYNNLQTLMAGWNGLKTKVLQHKKKLRNWEKQLQRDEFTLLLHGAPVTFQRAHSIDAVSKIRTAHAQGGNIGQLSCSEPSEVSHVTPKSLCFGQNGESTTPRARIKTEPNSQQVSHAHPVQLSSNSSHLGHDSVDPEPSSDPPHPLPDLQSRKRRRVQQPSHAHPTGSVPQRPVLVKNEPVSSSPIQSSTHSPGQPLMSTQDLDDIGDTVQTPTKRHAARDVRLGGPNPASNPGHAPVKRNEQGQFSQDPSALQPINGNAHVFKHKDQGQMRNRRAALSMAEDADDDDDYEEQPSKATSKHTRAMLEDPSRKGKDTTTPTQSRLQGLLEGSTTPKTPLLASKTEDLIRPKVRGPVGSSHTRHPLQPNENAPEVRPEDEPYRLWPLHRLNLDHFKINTARNQGFDFAYDSVTRKKDERKCLSGCTRPGCCGDRFRAMARLGGLTANSATEQAEEDQRVLEDYMGNDRRKVNELSAHDREKLLVDARARVLANQYGRHRHNHQRAQSPPGFWRTDMPSTQEMESDREAAQQQERAKVEERYREAMRPGGLWMFADE</sequence>
<dbReference type="GO" id="GO:0005634">
    <property type="term" value="C:nucleus"/>
    <property type="evidence" value="ECO:0007669"/>
    <property type="project" value="UniProtKB-SubCell"/>
</dbReference>
<feature type="region of interest" description="Disordered" evidence="5">
    <location>
        <begin position="207"/>
        <end position="496"/>
    </location>
</feature>
<feature type="compositionally biased region" description="Basic and acidic residues" evidence="5">
    <location>
        <begin position="642"/>
        <end position="660"/>
    </location>
</feature>
<evidence type="ECO:0000259" key="6">
    <source>
        <dbReference type="Pfam" id="PF08573"/>
    </source>
</evidence>
<evidence type="ECO:0000313" key="8">
    <source>
        <dbReference type="Proteomes" id="UP001146351"/>
    </source>
</evidence>
<keyword evidence="3" id="KW-0539">Nucleus</keyword>
<feature type="coiled-coil region" evidence="4">
    <location>
        <begin position="16"/>
        <end position="78"/>
    </location>
</feature>
<feature type="compositionally biased region" description="Low complexity" evidence="5">
    <location>
        <begin position="301"/>
        <end position="314"/>
    </location>
</feature>